<dbReference type="Proteomes" id="UP000693837">
    <property type="component" value="Segment"/>
</dbReference>
<dbReference type="KEGG" id="vg:77931881"/>
<dbReference type="EMBL" id="MW712719">
    <property type="protein sequence ID" value="QWY79634.1"/>
    <property type="molecule type" value="Genomic_DNA"/>
</dbReference>
<keyword evidence="1" id="KW-0645">Protease</keyword>
<reference evidence="1" key="1">
    <citation type="submission" date="2021-03" db="EMBL/GenBank/DDBJ databases">
        <authorList>
            <person name="Pedlow M.R."/>
            <person name="Nance H.A."/>
            <person name="Bradley A.M."/>
            <person name="Brown C.A."/>
            <person name="Channell S.A."/>
            <person name="Forbes A.M."/>
            <person name="Lovell B."/>
            <person name="Mcdonald B.E."/>
            <person name="Silva M.B."/>
            <person name="White G.J."/>
            <person name="Zack K.M."/>
            <person name="Garlena R.A."/>
            <person name="Russell D.A."/>
            <person name="Jacobs-Sera D."/>
            <person name="Hatfull G.F."/>
        </authorList>
    </citation>
    <scope>NUCLEOTIDE SEQUENCE</scope>
</reference>
<sequence>MVPKAAVAHYKAMQRLQALVVLSAADLWTETSLSDLSGSWAAQIPLLTPILAGVQVKAAEAGAAYGGAVLAGQGLYEPPAYFVDPSAFAGVASDGRSLEGLLYAPVPHTKTLIAGGMAPDKAVEQGGKFLTTLLRTQVADAGRGAAGVDTATRRGVGYIRMLNPPSCPRCSILAGKFFRWNTGFDRHPRCDCVHVPTTAVHAAESEGLMHDPYEYFRSMPEAEQDKKYGKAEAQAIRDGADIFQVVNAKRGMKPGGLVTTEGVSKRGNFGAGRGQRLTPEAIYAKGLSRDQTLAELQRYGYILPGGQNPTGVVRGQREGYGQLGRGGTRVGARNAIEAARSAGVRDPNVRATMTAAERRVFDARANWDAVRAGRNPFTNRKNAPVTPEVAARVEREYRKQILGY</sequence>
<dbReference type="GO" id="GO:0008233">
    <property type="term" value="F:peptidase activity"/>
    <property type="evidence" value="ECO:0007669"/>
    <property type="project" value="UniProtKB-KW"/>
</dbReference>
<name>A0A8F3E276_9CAUD</name>
<proteinExistence type="predicted"/>
<dbReference type="GeneID" id="77931881"/>
<organism evidence="1 2">
    <name type="scientific">Arthrobacter phage Persistence</name>
    <dbReference type="NCBI Taxonomy" id="2836007"/>
    <lineage>
        <taxon>Viruses</taxon>
        <taxon>Duplodnaviria</taxon>
        <taxon>Heunggongvirae</taxon>
        <taxon>Uroviricota</taxon>
        <taxon>Caudoviricetes</taxon>
        <taxon>Persistencevirus</taxon>
        <taxon>Persistencevirus persistence</taxon>
    </lineage>
</organism>
<dbReference type="RefSeq" id="YP_010656005.1">
    <property type="nucleotide sequence ID" value="NC_070834.1"/>
</dbReference>
<evidence type="ECO:0000313" key="2">
    <source>
        <dbReference type="Proteomes" id="UP000693837"/>
    </source>
</evidence>
<keyword evidence="1" id="KW-0378">Hydrolase</keyword>
<evidence type="ECO:0000313" key="1">
    <source>
        <dbReference type="EMBL" id="QWY79634.1"/>
    </source>
</evidence>
<accession>A0A8F3E276</accession>
<keyword evidence="2" id="KW-1185">Reference proteome</keyword>
<gene>
    <name evidence="1" type="primary">4</name>
    <name evidence="1" type="ORF">SEA_PERSISTENCE_4</name>
</gene>
<dbReference type="GO" id="GO:0006508">
    <property type="term" value="P:proteolysis"/>
    <property type="evidence" value="ECO:0007669"/>
    <property type="project" value="UniProtKB-KW"/>
</dbReference>
<protein>
    <submittedName>
        <fullName evidence="1">Capsid maturation protease</fullName>
    </submittedName>
</protein>